<reference evidence="2 3" key="1">
    <citation type="submission" date="2015-07" db="EMBL/GenBank/DDBJ databases">
        <title>Comparative genomics of the Sigatoka disease complex on banana suggests a link between parallel evolutionary changes in Pseudocercospora fijiensis and Pseudocercospora eumusae and increased virulence on the banana host.</title>
        <authorList>
            <person name="Chang T.-C."/>
            <person name="Salvucci A."/>
            <person name="Crous P.W."/>
            <person name="Stergiopoulos I."/>
        </authorList>
    </citation>
    <scope>NUCLEOTIDE SEQUENCE [LARGE SCALE GENOMIC DNA]</scope>
    <source>
        <strain evidence="2 3">CBS 116634</strain>
    </source>
</reference>
<proteinExistence type="predicted"/>
<dbReference type="AlphaFoldDB" id="A0A139I4I4"/>
<comment type="caution">
    <text evidence="2">The sequence shown here is derived from an EMBL/GenBank/DDBJ whole genome shotgun (WGS) entry which is preliminary data.</text>
</comment>
<dbReference type="Proteomes" id="UP000073492">
    <property type="component" value="Unassembled WGS sequence"/>
</dbReference>
<evidence type="ECO:0000313" key="3">
    <source>
        <dbReference type="Proteomes" id="UP000073492"/>
    </source>
</evidence>
<keyword evidence="1" id="KW-0732">Signal</keyword>
<dbReference type="STRING" id="113226.A0A139I4I4"/>
<name>A0A139I4I4_9PEZI</name>
<dbReference type="EMBL" id="LFZO01000316">
    <property type="protein sequence ID" value="KXT09670.1"/>
    <property type="molecule type" value="Genomic_DNA"/>
</dbReference>
<evidence type="ECO:0000256" key="1">
    <source>
        <dbReference type="SAM" id="SignalP"/>
    </source>
</evidence>
<feature type="signal peptide" evidence="1">
    <location>
        <begin position="1"/>
        <end position="18"/>
    </location>
</feature>
<evidence type="ECO:0000313" key="2">
    <source>
        <dbReference type="EMBL" id="KXT09670.1"/>
    </source>
</evidence>
<feature type="chain" id="PRO_5007297140" evidence="1">
    <location>
        <begin position="19"/>
        <end position="173"/>
    </location>
</feature>
<gene>
    <name evidence="2" type="ORF">AC579_9977</name>
</gene>
<organism evidence="2 3">
    <name type="scientific">Pseudocercospora musae</name>
    <dbReference type="NCBI Taxonomy" id="113226"/>
    <lineage>
        <taxon>Eukaryota</taxon>
        <taxon>Fungi</taxon>
        <taxon>Dikarya</taxon>
        <taxon>Ascomycota</taxon>
        <taxon>Pezizomycotina</taxon>
        <taxon>Dothideomycetes</taxon>
        <taxon>Dothideomycetidae</taxon>
        <taxon>Mycosphaerellales</taxon>
        <taxon>Mycosphaerellaceae</taxon>
        <taxon>Pseudocercospora</taxon>
    </lineage>
</organism>
<accession>A0A139I4I4</accession>
<keyword evidence="3" id="KW-1185">Reference proteome</keyword>
<dbReference type="OrthoDB" id="3646341at2759"/>
<protein>
    <submittedName>
        <fullName evidence="2">Uncharacterized protein</fullName>
    </submittedName>
</protein>
<sequence>MKLSTFLLATNVAAVALAEPLYHRIPEPELEQPTSTRLADGHLEIRQNRIYNQDAVAATEAAPVVTTIWQASQVGTTATYIQVIVTQTFAEVPDQWPSAGVGSIGYGTLVKTKKNKRDAEPTGGTPVVLELRTKVETLWLQPVTQVIELHVVPTLPTFPGLGNETVVLNDTTT</sequence>